<dbReference type="EMBL" id="CAXITT010000179">
    <property type="protein sequence ID" value="CAL1534674.1"/>
    <property type="molecule type" value="Genomic_DNA"/>
</dbReference>
<proteinExistence type="predicted"/>
<feature type="domain" description="Ig-like" evidence="3">
    <location>
        <begin position="438"/>
        <end position="525"/>
    </location>
</feature>
<keyword evidence="1" id="KW-0472">Membrane</keyword>
<keyword evidence="5" id="KW-1185">Reference proteome</keyword>
<feature type="transmembrane region" description="Helical" evidence="1">
    <location>
        <begin position="757"/>
        <end position="782"/>
    </location>
</feature>
<dbReference type="Proteomes" id="UP001497497">
    <property type="component" value="Unassembled WGS sequence"/>
</dbReference>
<dbReference type="PROSITE" id="PS50835">
    <property type="entry name" value="IG_LIKE"/>
    <property type="match status" value="1"/>
</dbReference>
<evidence type="ECO:0000259" key="3">
    <source>
        <dbReference type="PROSITE" id="PS50835"/>
    </source>
</evidence>
<evidence type="ECO:0000313" key="4">
    <source>
        <dbReference type="EMBL" id="CAL1534674.1"/>
    </source>
</evidence>
<evidence type="ECO:0000256" key="2">
    <source>
        <dbReference type="SAM" id="SignalP"/>
    </source>
</evidence>
<keyword evidence="2" id="KW-0732">Signal</keyword>
<feature type="chain" id="PRO_5043740989" description="Ig-like domain-containing protein" evidence="2">
    <location>
        <begin position="23"/>
        <end position="990"/>
    </location>
</feature>
<sequence length="990" mass="109986">MIYNKRYLVVCLLALASSKVISKKIPCAQTFNGKFVDISCHSNNAYPGSNCTWIHQKPSNRSLWYSFPFTERWRNTVTTTCTTSIKEPDVGTHTVVLSIASKTGGDEKEIGHVQYNIEAPSNLPNFQTRNGEIINSEIFLTDDEDVRLECYQYGGVPRVYNISIVCDMSKTHEPYSGYSEGNHGIWIKVNRAWDQTTCTCYTHHISTPNHFKKSMKIFAISPPKKLTCDYTFLGATTAQVTCTTTRVYPKAECKTHLRNSKSSKLVHHPSEHQPTLESGYFTTKCLSSFVLTNQLNYDVDVEMYPYLNNYNTYKTPAMKSARVLVTVEPPKQAPSLKILNGDLVGDALTVRDGDHITVHCSVTGGRPSVIRTQIDCGWRLYTNNGASATFSLRVNFSMHQRVCTCSARHVSEMYHLTTAFSLNVQTQTVINSLQFLPPPGHMTNEYTPGSQLTLWCNGTGNPKPKSDLIYVKESRQLDHADAKASQKTIRYYLKHSMTAICNNTGAYRCSVSNHLNTIESSQEIELKVNCRIHHCSSSDDLPGFGVQVGEDIHIILCVIAYQTPIKITLHADALEFSGNGSAEADARNYTVRFTDTDRTLSRGLVNVTMHNMAVGDLGMYSLRLTLPPHGPVEESILNFTLYAKGRPLCPYNLTLINQSHDNAILTWIPGFDGGLPQTFVIVLTTPNSSTPSPGLDDSVVVAHVPQTKNDFMEYNLTDLSNRTHSVVHVQPENAEGARQCPDANIALTQSAGSRDDLLWVIIYSASSVTLTALFMGVFIWALRKPQKRKTHFDAVEERSGVERKRGENIVQNSLSPENNFPENESINLYTKETLSSNKAGCPNKGGFMARKPAPAEGQIYANVKSLKPTREDDNPSQGIYNNPSQGIYNNPSQGIYNNPSQGIYNNLGHVMPSKTVAGPYQTNKVNFKNKVCNQVDGGQSGRTVSPGGLIYLSVVVDPKTEEAQIHKSQATLPRQRTEYMTLDLKATSRC</sequence>
<organism evidence="4 5">
    <name type="scientific">Lymnaea stagnalis</name>
    <name type="common">Great pond snail</name>
    <name type="synonym">Helix stagnalis</name>
    <dbReference type="NCBI Taxonomy" id="6523"/>
    <lineage>
        <taxon>Eukaryota</taxon>
        <taxon>Metazoa</taxon>
        <taxon>Spiralia</taxon>
        <taxon>Lophotrochozoa</taxon>
        <taxon>Mollusca</taxon>
        <taxon>Gastropoda</taxon>
        <taxon>Heterobranchia</taxon>
        <taxon>Euthyneura</taxon>
        <taxon>Panpulmonata</taxon>
        <taxon>Hygrophila</taxon>
        <taxon>Lymnaeoidea</taxon>
        <taxon>Lymnaeidae</taxon>
        <taxon>Lymnaea</taxon>
    </lineage>
</organism>
<dbReference type="InterPro" id="IPR036179">
    <property type="entry name" value="Ig-like_dom_sf"/>
</dbReference>
<evidence type="ECO:0000256" key="1">
    <source>
        <dbReference type="SAM" id="Phobius"/>
    </source>
</evidence>
<dbReference type="AlphaFoldDB" id="A0AAV2HPD2"/>
<dbReference type="SUPFAM" id="SSF49265">
    <property type="entry name" value="Fibronectin type III"/>
    <property type="match status" value="1"/>
</dbReference>
<dbReference type="InterPro" id="IPR036116">
    <property type="entry name" value="FN3_sf"/>
</dbReference>
<dbReference type="InterPro" id="IPR013783">
    <property type="entry name" value="Ig-like_fold"/>
</dbReference>
<dbReference type="InterPro" id="IPR007110">
    <property type="entry name" value="Ig-like_dom"/>
</dbReference>
<comment type="caution">
    <text evidence="4">The sequence shown here is derived from an EMBL/GenBank/DDBJ whole genome shotgun (WGS) entry which is preliminary data.</text>
</comment>
<dbReference type="SUPFAM" id="SSF48726">
    <property type="entry name" value="Immunoglobulin"/>
    <property type="match status" value="1"/>
</dbReference>
<evidence type="ECO:0000313" key="5">
    <source>
        <dbReference type="Proteomes" id="UP001497497"/>
    </source>
</evidence>
<protein>
    <recommendedName>
        <fullName evidence="3">Ig-like domain-containing protein</fullName>
    </recommendedName>
</protein>
<name>A0AAV2HPD2_LYMST</name>
<gene>
    <name evidence="4" type="ORF">GSLYS_00008634001</name>
</gene>
<keyword evidence="1" id="KW-1133">Transmembrane helix</keyword>
<keyword evidence="1" id="KW-0812">Transmembrane</keyword>
<reference evidence="4 5" key="1">
    <citation type="submission" date="2024-04" db="EMBL/GenBank/DDBJ databases">
        <authorList>
            <consortium name="Genoscope - CEA"/>
            <person name="William W."/>
        </authorList>
    </citation>
    <scope>NUCLEOTIDE SEQUENCE [LARGE SCALE GENOMIC DNA]</scope>
</reference>
<accession>A0AAV2HPD2</accession>
<dbReference type="Gene3D" id="2.60.40.10">
    <property type="entry name" value="Immunoglobulins"/>
    <property type="match status" value="1"/>
</dbReference>
<feature type="signal peptide" evidence="2">
    <location>
        <begin position="1"/>
        <end position="22"/>
    </location>
</feature>